<keyword evidence="5" id="KW-0539">Nucleus</keyword>
<dbReference type="CDD" id="cd02440">
    <property type="entry name" value="AdoMet_MTases"/>
    <property type="match status" value="1"/>
</dbReference>
<dbReference type="Gene3D" id="3.40.50.150">
    <property type="entry name" value="Vaccinia Virus protein VP39"/>
    <property type="match status" value="1"/>
</dbReference>
<comment type="subcellular location">
    <subcellularLocation>
        <location evidence="1">Nucleus</location>
    </subcellularLocation>
</comment>
<evidence type="ECO:0000256" key="4">
    <source>
        <dbReference type="ARBA" id="ARBA00022691"/>
    </source>
</evidence>
<dbReference type="InterPro" id="IPR041698">
    <property type="entry name" value="Methyltransf_25"/>
</dbReference>
<reference evidence="9" key="1">
    <citation type="submission" date="2021-01" db="EMBL/GenBank/DDBJ databases">
        <authorList>
            <person name="Corre E."/>
            <person name="Pelletier E."/>
            <person name="Niang G."/>
            <person name="Scheremetjew M."/>
            <person name="Finn R."/>
            <person name="Kale V."/>
            <person name="Holt S."/>
            <person name="Cochrane G."/>
            <person name="Meng A."/>
            <person name="Brown T."/>
            <person name="Cohen L."/>
        </authorList>
    </citation>
    <scope>NUCLEOTIDE SEQUENCE</scope>
    <source>
        <strain evidence="9">SAG 63-3</strain>
    </source>
</reference>
<proteinExistence type="predicted"/>
<evidence type="ECO:0000259" key="8">
    <source>
        <dbReference type="Pfam" id="PF22528"/>
    </source>
</evidence>
<protein>
    <recommendedName>
        <fullName evidence="10">Methyltransferase domain-containing protein</fullName>
    </recommendedName>
</protein>
<dbReference type="GO" id="GO:0032259">
    <property type="term" value="P:methylation"/>
    <property type="evidence" value="ECO:0007669"/>
    <property type="project" value="UniProtKB-KW"/>
</dbReference>
<dbReference type="AlphaFoldDB" id="A0A7S0UR93"/>
<dbReference type="GO" id="GO:0016274">
    <property type="term" value="F:protein-arginine N-methyltransferase activity"/>
    <property type="evidence" value="ECO:0007669"/>
    <property type="project" value="InterPro"/>
</dbReference>
<dbReference type="InterPro" id="IPR025799">
    <property type="entry name" value="Arg_MeTrfase"/>
</dbReference>
<dbReference type="PROSITE" id="PS51678">
    <property type="entry name" value="SAM_MT_PRMT"/>
    <property type="match status" value="1"/>
</dbReference>
<dbReference type="GO" id="GO:0042054">
    <property type="term" value="F:histone methyltransferase activity"/>
    <property type="evidence" value="ECO:0007669"/>
    <property type="project" value="TreeGrafter"/>
</dbReference>
<keyword evidence="4 6" id="KW-0949">S-adenosyl-L-methionine</keyword>
<dbReference type="FunFam" id="2.70.160.11:FF:000001">
    <property type="entry name" value="Blast:Protein arginine N-methyltransferase 1"/>
    <property type="match status" value="1"/>
</dbReference>
<evidence type="ECO:0000256" key="5">
    <source>
        <dbReference type="ARBA" id="ARBA00023242"/>
    </source>
</evidence>
<sequence>MEADNAAPKPSQAEHTSADYYFDSYAHFGIHEEMLKDTVRTKSYMNAILNNTFLFKDKIVLDIGCGTGILSLFCAKAGAKHVYGIECSAIAEQAVQIIKDNKMDHRITIVRGKVEEVVLPVEKVDIIVSEWMGYFLFYETMLDTVLYARDKWLAPGGHILPDRATLTLLGIEDGQYKADKIDFWRDVYGFDMSCIQQLAMAEPLVDIVDHEQVATTACTVLTVDIMTMRKEDASFNVPFKLVASRDDYIHAIVAFFDIHFTRGHKLVSFSTSPLAKPTHWKQTVFYLTPTLTMCRGEVVTGELRCAPNARNHRDLDISIRYDFEGRRDSAHGVQEYKMR</sequence>
<accession>A0A7S0UR93</accession>
<dbReference type="SUPFAM" id="SSF53335">
    <property type="entry name" value="S-adenosyl-L-methionine-dependent methyltransferases"/>
    <property type="match status" value="1"/>
</dbReference>
<evidence type="ECO:0000259" key="7">
    <source>
        <dbReference type="Pfam" id="PF13649"/>
    </source>
</evidence>
<keyword evidence="2 6" id="KW-0489">Methyltransferase</keyword>
<name>A0A7S0UR93_9CHLO</name>
<dbReference type="PANTHER" id="PTHR11006">
    <property type="entry name" value="PROTEIN ARGININE N-METHYLTRANSFERASE"/>
    <property type="match status" value="1"/>
</dbReference>
<dbReference type="Pfam" id="PF22528">
    <property type="entry name" value="PRMT_C"/>
    <property type="match status" value="1"/>
</dbReference>
<evidence type="ECO:0008006" key="10">
    <source>
        <dbReference type="Google" id="ProtNLM"/>
    </source>
</evidence>
<dbReference type="InterPro" id="IPR029063">
    <property type="entry name" value="SAM-dependent_MTases_sf"/>
</dbReference>
<dbReference type="Pfam" id="PF13649">
    <property type="entry name" value="Methyltransf_25"/>
    <property type="match status" value="1"/>
</dbReference>
<dbReference type="EMBL" id="HBFM01002106">
    <property type="protein sequence ID" value="CAD8764800.1"/>
    <property type="molecule type" value="Transcribed_RNA"/>
</dbReference>
<dbReference type="InterPro" id="IPR055135">
    <property type="entry name" value="PRMT_dom"/>
</dbReference>
<evidence type="ECO:0000256" key="2">
    <source>
        <dbReference type="ARBA" id="ARBA00022603"/>
    </source>
</evidence>
<dbReference type="FunFam" id="3.40.50.150:FF:000116">
    <property type="entry name" value="probable protein arginine N-methyltransferase 1"/>
    <property type="match status" value="1"/>
</dbReference>
<feature type="domain" description="Protein arginine N-methyltransferase" evidence="8">
    <location>
        <begin position="162"/>
        <end position="325"/>
    </location>
</feature>
<organism evidence="9">
    <name type="scientific">Polytomella parva</name>
    <dbReference type="NCBI Taxonomy" id="51329"/>
    <lineage>
        <taxon>Eukaryota</taxon>
        <taxon>Viridiplantae</taxon>
        <taxon>Chlorophyta</taxon>
        <taxon>core chlorophytes</taxon>
        <taxon>Chlorophyceae</taxon>
        <taxon>CS clade</taxon>
        <taxon>Chlamydomonadales</taxon>
        <taxon>Chlamydomonadaceae</taxon>
        <taxon>Polytomella</taxon>
    </lineage>
</organism>
<evidence type="ECO:0000256" key="1">
    <source>
        <dbReference type="ARBA" id="ARBA00004123"/>
    </source>
</evidence>
<keyword evidence="3 6" id="KW-0808">Transferase</keyword>
<gene>
    <name evidence="9" type="ORF">PPAR00522_LOCUS1184</name>
</gene>
<dbReference type="Gene3D" id="2.70.160.11">
    <property type="entry name" value="Hnrnp arginine n-methyltransferase1"/>
    <property type="match status" value="1"/>
</dbReference>
<evidence type="ECO:0000313" key="9">
    <source>
        <dbReference type="EMBL" id="CAD8764800.1"/>
    </source>
</evidence>
<evidence type="ECO:0000256" key="6">
    <source>
        <dbReference type="PROSITE-ProRule" id="PRU01015"/>
    </source>
</evidence>
<feature type="domain" description="Methyltransferase" evidence="7">
    <location>
        <begin position="60"/>
        <end position="157"/>
    </location>
</feature>
<dbReference type="PANTHER" id="PTHR11006:SF53">
    <property type="entry name" value="PROTEIN ARGININE N-METHYLTRANSFERASE 3"/>
    <property type="match status" value="1"/>
</dbReference>
<evidence type="ECO:0000256" key="3">
    <source>
        <dbReference type="ARBA" id="ARBA00022679"/>
    </source>
</evidence>
<dbReference type="GO" id="GO:0005634">
    <property type="term" value="C:nucleus"/>
    <property type="evidence" value="ECO:0007669"/>
    <property type="project" value="UniProtKB-SubCell"/>
</dbReference>